<dbReference type="Pfam" id="PF10350">
    <property type="entry name" value="DUF2428"/>
    <property type="match status" value="1"/>
</dbReference>
<dbReference type="PANTHER" id="PTHR14387:SF0">
    <property type="entry name" value="DUF2428 DOMAIN-CONTAINING PROTEIN"/>
    <property type="match status" value="1"/>
</dbReference>
<accession>A0A6A6WMR4</accession>
<evidence type="ECO:0000256" key="2">
    <source>
        <dbReference type="ARBA" id="ARBA00022694"/>
    </source>
</evidence>
<dbReference type="SUPFAM" id="SSF48371">
    <property type="entry name" value="ARM repeat"/>
    <property type="match status" value="2"/>
</dbReference>
<dbReference type="Pfam" id="PF25151">
    <property type="entry name" value="TPR_Trm732_C"/>
    <property type="match status" value="1"/>
</dbReference>
<dbReference type="RefSeq" id="XP_033605956.1">
    <property type="nucleotide sequence ID" value="XM_033741434.1"/>
</dbReference>
<dbReference type="GO" id="GO:0005829">
    <property type="term" value="C:cytosol"/>
    <property type="evidence" value="ECO:0007669"/>
    <property type="project" value="TreeGrafter"/>
</dbReference>
<keyword evidence="2" id="KW-0819">tRNA processing</keyword>
<evidence type="ECO:0000259" key="5">
    <source>
        <dbReference type="Pfam" id="PF25151"/>
    </source>
</evidence>
<feature type="domain" description="tRNA (32-2'-O)-methyltransferase regulator THADA-like C-terminal TPR repeats region" evidence="5">
    <location>
        <begin position="948"/>
        <end position="1101"/>
    </location>
</feature>
<organism evidence="6 7">
    <name type="scientific">Pseudovirgaria hyperparasitica</name>
    <dbReference type="NCBI Taxonomy" id="470096"/>
    <lineage>
        <taxon>Eukaryota</taxon>
        <taxon>Fungi</taxon>
        <taxon>Dikarya</taxon>
        <taxon>Ascomycota</taxon>
        <taxon>Pezizomycotina</taxon>
        <taxon>Dothideomycetes</taxon>
        <taxon>Dothideomycetes incertae sedis</taxon>
        <taxon>Acrospermales</taxon>
        <taxon>Acrospermaceae</taxon>
        <taxon>Pseudovirgaria</taxon>
    </lineage>
</organism>
<dbReference type="InterPro" id="IPR019442">
    <property type="entry name" value="THADA/TRM732_DUF2428"/>
</dbReference>
<evidence type="ECO:0000313" key="7">
    <source>
        <dbReference type="Proteomes" id="UP000799437"/>
    </source>
</evidence>
<dbReference type="Proteomes" id="UP000799437">
    <property type="component" value="Unassembled WGS sequence"/>
</dbReference>
<dbReference type="InterPro" id="IPR056842">
    <property type="entry name" value="THADA-like_TPR_C"/>
</dbReference>
<dbReference type="GO" id="GO:0030488">
    <property type="term" value="P:tRNA methylation"/>
    <property type="evidence" value="ECO:0007669"/>
    <property type="project" value="TreeGrafter"/>
</dbReference>
<dbReference type="GeneID" id="54482488"/>
<evidence type="ECO:0000256" key="1">
    <source>
        <dbReference type="ARBA" id="ARBA00010409"/>
    </source>
</evidence>
<dbReference type="Pfam" id="PF25150">
    <property type="entry name" value="TPR_Trm732"/>
    <property type="match status" value="1"/>
</dbReference>
<dbReference type="Pfam" id="PF26523">
    <property type="entry name" value="Trm732_C"/>
    <property type="match status" value="1"/>
</dbReference>
<keyword evidence="7" id="KW-1185">Reference proteome</keyword>
<feature type="domain" description="tRNA (32-2'-O)-methyltransferase regulator THADA-like TPR repeats region" evidence="4">
    <location>
        <begin position="312"/>
        <end position="554"/>
    </location>
</feature>
<evidence type="ECO:0000313" key="6">
    <source>
        <dbReference type="EMBL" id="KAF2763505.1"/>
    </source>
</evidence>
<reference evidence="6" key="1">
    <citation type="journal article" date="2020" name="Stud. Mycol.">
        <title>101 Dothideomycetes genomes: a test case for predicting lifestyles and emergence of pathogens.</title>
        <authorList>
            <person name="Haridas S."/>
            <person name="Albert R."/>
            <person name="Binder M."/>
            <person name="Bloem J."/>
            <person name="Labutti K."/>
            <person name="Salamov A."/>
            <person name="Andreopoulos B."/>
            <person name="Baker S."/>
            <person name="Barry K."/>
            <person name="Bills G."/>
            <person name="Bluhm B."/>
            <person name="Cannon C."/>
            <person name="Castanera R."/>
            <person name="Culley D."/>
            <person name="Daum C."/>
            <person name="Ezra D."/>
            <person name="Gonzalez J."/>
            <person name="Henrissat B."/>
            <person name="Kuo A."/>
            <person name="Liang C."/>
            <person name="Lipzen A."/>
            <person name="Lutzoni F."/>
            <person name="Magnuson J."/>
            <person name="Mondo S."/>
            <person name="Nolan M."/>
            <person name="Ohm R."/>
            <person name="Pangilinan J."/>
            <person name="Park H.-J."/>
            <person name="Ramirez L."/>
            <person name="Alfaro M."/>
            <person name="Sun H."/>
            <person name="Tritt A."/>
            <person name="Yoshinaga Y."/>
            <person name="Zwiers L.-H."/>
            <person name="Turgeon B."/>
            <person name="Goodwin S."/>
            <person name="Spatafora J."/>
            <person name="Crous P."/>
            <person name="Grigoriev I."/>
        </authorList>
    </citation>
    <scope>NUCLEOTIDE SEQUENCE</scope>
    <source>
        <strain evidence="6">CBS 121739</strain>
    </source>
</reference>
<dbReference type="InterPro" id="IPR016024">
    <property type="entry name" value="ARM-type_fold"/>
</dbReference>
<dbReference type="PANTHER" id="PTHR14387">
    <property type="entry name" value="THADA/DEATH RECEPTOR INTERACTING PROTEIN"/>
    <property type="match status" value="1"/>
</dbReference>
<dbReference type="OrthoDB" id="73997at2759"/>
<evidence type="ECO:0000259" key="3">
    <source>
        <dbReference type="Pfam" id="PF10350"/>
    </source>
</evidence>
<protein>
    <submittedName>
        <fullName evidence="6">Uncharacterized protein</fullName>
    </submittedName>
</protein>
<proteinExistence type="inferred from homology"/>
<dbReference type="EMBL" id="ML996565">
    <property type="protein sequence ID" value="KAF2763505.1"/>
    <property type="molecule type" value="Genomic_DNA"/>
</dbReference>
<feature type="domain" description="DUF2428" evidence="3">
    <location>
        <begin position="709"/>
        <end position="946"/>
    </location>
</feature>
<sequence>MRPPRDIVNDDLVLRQLGSDLSAIILAGDDSSEDTNEKNIILVNAITELLEIANGPNSTASQRTAACNPLCAVLETCHESKIKNVQGCLWTNDVWLQALSFFLERSDVVKPRSMRQLLVILTTTLREDVPPDRRTEVHEYVIQKLLKIITGRTSRSQLKPALQALELFLQKGILSVRELLTSYGLFQNQTLKGISSISALLRDLLQLLFNSIPNNDAAHTAGRLVSSLLTYSLKQKDDLPDVYDDQKPPPWVIPFYQSFSAHSEELQSYKNLVFPALFSFDLEDYLTFLYDLDLGNYVDVMEGNTSVKWYTEKTLHPSAKIGLLFAALQSGKEIGLIVDVESRNCKTVRIQGKVIEIPDAFISRLLGDISQTIRLSAFSLLTSSAFIARPFTVGSLRVLQQILPNIIADTDANARSEVLGLIQRLFDRLRAATAALNRDVEKSTLKLQALESPESSKSESKRILLDAHKNFLQAIIQSRISDLRPTSPYQRHFVSLKCIIIALRSGLDKRIPCACLSKQARGQTLWPFNISIISDHLLRNLYDLMLNAFDDVRTLASMILKYHFLSSEHTHLPVMKQSVVPALAEPSGISTKLIVRANEAMLRTGRADHADGVARLYELNCVERRPSQDQDLEDGHRHSSRAFGVVSLLVGQLESTIRIAETNSSLAINGNPMHGIFASLTYIISQDGFYSELIASKPSAQTGNDWAWLHARIFDCIRRMWSSVQHVLCNDAPEGHLPPELEGEQAFSTKDVLSYSWRALKDASLLLRAIATNATLGTDEERAMLTYSQFESLGQLCFTQLTELRHRGAFSTVAQTFASFCARCAKSKVAEVSRLLSQWFEETMQAIQSRSTVLTRRSGGIPALMIGILTAEPEGTLFGRAIEELHHAASEEGFYANIEESDLPQVHALNCLKDIFTHTKLGQASEPYIGRILTMAGSKFESSIWAIRNCGLMLFRALIDRLLGNDDQGESLVSTKYSKLSYEKYPGLLDTLLRSLRPKLESSPDAGYPQAPATAVIQTEAVFPALQILQRAPPPASYVAEFRKLMFDLICSPSWHIRDMAAKTLARTFDPTELQMTYESIALGAYTSQNDLHGRLLTLKYAVMMSNQCADTEDNNLYVDLLGQNNDLYVHNSCPVTRYAYVNLLLLAAKAHGRSRNFRNDSSLEIEEAFIKVIEIDILSPIVASERESCLSSLLRRSAAEFYIRNNIVYNSSSVRTSLPKALKVIADAEEPETAIAILESIATIFEDNSLRLDGVLLEIVTAINAFTLSANPQVLATLLTTSDSLLRFLSTSNTITETTLAPLLSIATNTEPFFAAAPSFLEASLSISGILLDLRLQTHRNLRQQDLGWLLANDFVELGRRIDCSLKDTCSFYERFAAVRSLDGLQNIWTQPGNGFDKARLSLMFATYDALKDDDDEIRDVASGVAARILASPQRMQVRKQVPLIASARLAQYMARQYSTSSDLFYGALWRLLGLDSRDGAAAMKPFLETYAQVRAIDSTLFAKEKQNLFADDSRETSIWSRVLVAADAKAIPPDLAAVLTTWTMDGLGALTQAARDEYDGPLGWTSKPEVFVLALRVIYAADVLLQWREKTTKVGRKGSEIKQALAEFKTAAEGSAVHEALTIAVDKTLEKAALRKMESVKMAIRSIVGVY</sequence>
<dbReference type="InterPro" id="IPR056843">
    <property type="entry name" value="THADA-like_TPR"/>
</dbReference>
<dbReference type="InterPro" id="IPR051954">
    <property type="entry name" value="tRNA_methyltransferase_THADA"/>
</dbReference>
<evidence type="ECO:0000259" key="4">
    <source>
        <dbReference type="Pfam" id="PF25150"/>
    </source>
</evidence>
<gene>
    <name evidence="6" type="ORF">EJ05DRAFT_41398</name>
</gene>
<name>A0A6A6WMR4_9PEZI</name>
<comment type="similarity">
    <text evidence="1">Belongs to the THADA family.</text>
</comment>